<dbReference type="Proteomes" id="UP001580407">
    <property type="component" value="Unassembled WGS sequence"/>
</dbReference>
<comment type="similarity">
    <text evidence="2">Belongs to the glycosyltransferase 2 family.</text>
</comment>
<accession>A0ABV5BF91</accession>
<protein>
    <submittedName>
        <fullName evidence="6">Glycosyltransferase family 2 protein</fullName>
        <ecNumber evidence="6">2.4.-.-</ecNumber>
    </submittedName>
</protein>
<proteinExistence type="inferred from homology"/>
<evidence type="ECO:0000256" key="4">
    <source>
        <dbReference type="ARBA" id="ARBA00022679"/>
    </source>
</evidence>
<dbReference type="Gene3D" id="3.90.550.10">
    <property type="entry name" value="Spore Coat Polysaccharide Biosynthesis Protein SpsA, Chain A"/>
    <property type="match status" value="1"/>
</dbReference>
<dbReference type="InterPro" id="IPR029044">
    <property type="entry name" value="Nucleotide-diphossugar_trans"/>
</dbReference>
<keyword evidence="3 6" id="KW-0328">Glycosyltransferase</keyword>
<name>A0ABV5BF91_9BACL</name>
<dbReference type="RefSeq" id="WP_375528064.1">
    <property type="nucleotide sequence ID" value="NZ_JBHILM010000040.1"/>
</dbReference>
<comment type="pathway">
    <text evidence="1">Cell wall biogenesis; cell wall polysaccharide biosynthesis.</text>
</comment>
<comment type="caution">
    <text evidence="6">The sequence shown here is derived from an EMBL/GenBank/DDBJ whole genome shotgun (WGS) entry which is preliminary data.</text>
</comment>
<dbReference type="Pfam" id="PF00535">
    <property type="entry name" value="Glycos_transf_2"/>
    <property type="match status" value="1"/>
</dbReference>
<sequence length="314" mass="35800">MTKSVSVHIVTYNSEKDIRTCLEAVCRQQYPISSVIIIDNNSSDKTVAEVDSLKDMFRDRLQLVRNAENTGFAPAHNQGIHLSSADYIVVLNPDVTLEPDYIGKLVEVLEGDKSIGSATGMLLRKEKPELLDSTGITMNSARRAFDRGAGQPSSQWRESGDVFGVSGAAAVYARRMVDDVSIEGEFFDSSFFAYKEDVDVAWRASLLGWGAYYRADALGYHERGWKEDNRSTKPLFLRQLSYINRYKMMYKNDSLKNVLKSIPKLLPYELASHAYFLIREPGVLKAWGSFFRERRQLQQKRRMIQNKLRSTKRI</sequence>
<gene>
    <name evidence="6" type="ORF">ACE3NQ_26075</name>
</gene>
<evidence type="ECO:0000256" key="2">
    <source>
        <dbReference type="ARBA" id="ARBA00006739"/>
    </source>
</evidence>
<evidence type="ECO:0000259" key="5">
    <source>
        <dbReference type="Pfam" id="PF00535"/>
    </source>
</evidence>
<evidence type="ECO:0000256" key="3">
    <source>
        <dbReference type="ARBA" id="ARBA00022676"/>
    </source>
</evidence>
<reference evidence="6 7" key="1">
    <citation type="submission" date="2024-09" db="EMBL/GenBank/DDBJ databases">
        <authorList>
            <person name="Ruan L."/>
        </authorList>
    </citation>
    <scope>NUCLEOTIDE SEQUENCE [LARGE SCALE GENOMIC DNA]</scope>
    <source>
        <strain evidence="6 7">D33</strain>
    </source>
</reference>
<evidence type="ECO:0000256" key="1">
    <source>
        <dbReference type="ARBA" id="ARBA00004776"/>
    </source>
</evidence>
<dbReference type="EMBL" id="JBHILM010000040">
    <property type="protein sequence ID" value="MFB5684376.1"/>
    <property type="molecule type" value="Genomic_DNA"/>
</dbReference>
<dbReference type="InterPro" id="IPR001173">
    <property type="entry name" value="Glyco_trans_2-like"/>
</dbReference>
<dbReference type="EC" id="2.4.-.-" evidence="6"/>
<dbReference type="GO" id="GO:0016757">
    <property type="term" value="F:glycosyltransferase activity"/>
    <property type="evidence" value="ECO:0007669"/>
    <property type="project" value="UniProtKB-KW"/>
</dbReference>
<feature type="domain" description="Glycosyltransferase 2-like" evidence="5">
    <location>
        <begin position="6"/>
        <end position="114"/>
    </location>
</feature>
<dbReference type="PANTHER" id="PTHR43179:SF12">
    <property type="entry name" value="GALACTOFURANOSYLTRANSFERASE GLFT2"/>
    <property type="match status" value="1"/>
</dbReference>
<keyword evidence="7" id="KW-1185">Reference proteome</keyword>
<organism evidence="6 7">
    <name type="scientific">Paenibacillus terreus</name>
    <dbReference type="NCBI Taxonomy" id="1387834"/>
    <lineage>
        <taxon>Bacteria</taxon>
        <taxon>Bacillati</taxon>
        <taxon>Bacillota</taxon>
        <taxon>Bacilli</taxon>
        <taxon>Bacillales</taxon>
        <taxon>Paenibacillaceae</taxon>
        <taxon>Paenibacillus</taxon>
    </lineage>
</organism>
<evidence type="ECO:0000313" key="6">
    <source>
        <dbReference type="EMBL" id="MFB5684376.1"/>
    </source>
</evidence>
<dbReference type="CDD" id="cd04186">
    <property type="entry name" value="GT_2_like_c"/>
    <property type="match status" value="1"/>
</dbReference>
<dbReference type="SUPFAM" id="SSF53448">
    <property type="entry name" value="Nucleotide-diphospho-sugar transferases"/>
    <property type="match status" value="1"/>
</dbReference>
<dbReference type="PANTHER" id="PTHR43179">
    <property type="entry name" value="RHAMNOSYLTRANSFERASE WBBL"/>
    <property type="match status" value="1"/>
</dbReference>
<keyword evidence="4 6" id="KW-0808">Transferase</keyword>
<evidence type="ECO:0000313" key="7">
    <source>
        <dbReference type="Proteomes" id="UP001580407"/>
    </source>
</evidence>